<dbReference type="InterPro" id="IPR039859">
    <property type="entry name" value="PFA4/ZDH16/20/ERF2-like"/>
</dbReference>
<evidence type="ECO:0000313" key="10">
    <source>
        <dbReference type="EMBL" id="OEH79461.1"/>
    </source>
</evidence>
<keyword evidence="3 7" id="KW-0812">Transmembrane</keyword>
<evidence type="ECO:0000256" key="3">
    <source>
        <dbReference type="ARBA" id="ARBA00022692"/>
    </source>
</evidence>
<feature type="compositionally biased region" description="Polar residues" evidence="8">
    <location>
        <begin position="570"/>
        <end position="586"/>
    </location>
</feature>
<keyword evidence="4 7" id="KW-1133">Transmembrane helix</keyword>
<dbReference type="GO" id="GO:0019706">
    <property type="term" value="F:protein-cysteine S-palmitoyltransferase activity"/>
    <property type="evidence" value="ECO:0007669"/>
    <property type="project" value="UniProtKB-EC"/>
</dbReference>
<evidence type="ECO:0000259" key="9">
    <source>
        <dbReference type="Pfam" id="PF01529"/>
    </source>
</evidence>
<dbReference type="VEuPathDB" id="ToxoDB:LOC34619696"/>
<reference evidence="10 11" key="1">
    <citation type="journal article" date="2016" name="BMC Genomics">
        <title>Comparative genomics reveals Cyclospora cayetanensis possesses coccidia-like metabolism and invasion components but unique surface antigens.</title>
        <authorList>
            <person name="Liu S."/>
            <person name="Wang L."/>
            <person name="Zheng H."/>
            <person name="Xu Z."/>
            <person name="Roellig D.M."/>
            <person name="Li N."/>
            <person name="Frace M.A."/>
            <person name="Tang K."/>
            <person name="Arrowood M.J."/>
            <person name="Moss D.M."/>
            <person name="Zhang L."/>
            <person name="Feng Y."/>
            <person name="Xiao L."/>
        </authorList>
    </citation>
    <scope>NUCLEOTIDE SEQUENCE [LARGE SCALE GENOMIC DNA]</scope>
    <source>
        <strain evidence="10 11">CHN_HEN01</strain>
    </source>
</reference>
<dbReference type="GO" id="GO:0005783">
    <property type="term" value="C:endoplasmic reticulum"/>
    <property type="evidence" value="ECO:0007669"/>
    <property type="project" value="TreeGrafter"/>
</dbReference>
<evidence type="ECO:0000256" key="8">
    <source>
        <dbReference type="SAM" id="MobiDB-lite"/>
    </source>
</evidence>
<keyword evidence="2 7" id="KW-0808">Transferase</keyword>
<evidence type="ECO:0000256" key="1">
    <source>
        <dbReference type="ARBA" id="ARBA00004141"/>
    </source>
</evidence>
<evidence type="ECO:0000256" key="6">
    <source>
        <dbReference type="ARBA" id="ARBA00023315"/>
    </source>
</evidence>
<dbReference type="InterPro" id="IPR001594">
    <property type="entry name" value="Palmitoyltrfase_DHHC"/>
</dbReference>
<dbReference type="Proteomes" id="UP000095192">
    <property type="component" value="Unassembled WGS sequence"/>
</dbReference>
<feature type="region of interest" description="Disordered" evidence="8">
    <location>
        <begin position="548"/>
        <end position="586"/>
    </location>
</feature>
<protein>
    <recommendedName>
        <fullName evidence="7">Palmitoyltransferase</fullName>
        <ecNumber evidence="7">2.3.1.225</ecNumber>
    </recommendedName>
</protein>
<comment type="similarity">
    <text evidence="7">Belongs to the DHHC palmitoyltransferase family.</text>
</comment>
<feature type="transmembrane region" description="Helical" evidence="7">
    <location>
        <begin position="288"/>
        <end position="312"/>
    </location>
</feature>
<feature type="domain" description="Palmitoyltransferase DHHC" evidence="9">
    <location>
        <begin position="245"/>
        <end position="375"/>
    </location>
</feature>
<comment type="subcellular location">
    <subcellularLocation>
        <location evidence="1">Membrane</location>
        <topology evidence="1">Multi-pass membrane protein</topology>
    </subcellularLocation>
</comment>
<feature type="transmembrane region" description="Helical" evidence="7">
    <location>
        <begin position="154"/>
        <end position="174"/>
    </location>
</feature>
<comment type="catalytic activity">
    <reaction evidence="7">
        <text>L-cysteinyl-[protein] + hexadecanoyl-CoA = S-hexadecanoyl-L-cysteinyl-[protein] + CoA</text>
        <dbReference type="Rhea" id="RHEA:36683"/>
        <dbReference type="Rhea" id="RHEA-COMP:10131"/>
        <dbReference type="Rhea" id="RHEA-COMP:11032"/>
        <dbReference type="ChEBI" id="CHEBI:29950"/>
        <dbReference type="ChEBI" id="CHEBI:57287"/>
        <dbReference type="ChEBI" id="CHEBI:57379"/>
        <dbReference type="ChEBI" id="CHEBI:74151"/>
        <dbReference type="EC" id="2.3.1.225"/>
    </reaction>
</comment>
<keyword evidence="5 7" id="KW-0472">Membrane</keyword>
<feature type="compositionally biased region" description="Low complexity" evidence="8">
    <location>
        <begin position="42"/>
        <end position="73"/>
    </location>
</feature>
<evidence type="ECO:0000256" key="7">
    <source>
        <dbReference type="RuleBase" id="RU079119"/>
    </source>
</evidence>
<evidence type="ECO:0000256" key="5">
    <source>
        <dbReference type="ARBA" id="ARBA00023136"/>
    </source>
</evidence>
<comment type="caution">
    <text evidence="10">The sequence shown here is derived from an EMBL/GenBank/DDBJ whole genome shotgun (WGS) entry which is preliminary data.</text>
</comment>
<dbReference type="EC" id="2.3.1.225" evidence="7"/>
<dbReference type="PANTHER" id="PTHR22883">
    <property type="entry name" value="ZINC FINGER DHHC DOMAIN CONTAINING PROTEIN"/>
    <property type="match status" value="1"/>
</dbReference>
<dbReference type="GO" id="GO:0005794">
    <property type="term" value="C:Golgi apparatus"/>
    <property type="evidence" value="ECO:0007669"/>
    <property type="project" value="TreeGrafter"/>
</dbReference>
<dbReference type="EMBL" id="JROU02000376">
    <property type="protein sequence ID" value="OEH79461.1"/>
    <property type="molecule type" value="Genomic_DNA"/>
</dbReference>
<dbReference type="GO" id="GO:0016020">
    <property type="term" value="C:membrane"/>
    <property type="evidence" value="ECO:0007669"/>
    <property type="project" value="UniProtKB-SubCell"/>
</dbReference>
<evidence type="ECO:0000256" key="4">
    <source>
        <dbReference type="ARBA" id="ARBA00022989"/>
    </source>
</evidence>
<comment type="domain">
    <text evidence="7">The DHHC domain is required for palmitoyltransferase activity.</text>
</comment>
<dbReference type="AlphaFoldDB" id="A0A1D3D7N0"/>
<dbReference type="Pfam" id="PF01529">
    <property type="entry name" value="DHHC"/>
    <property type="match status" value="1"/>
</dbReference>
<sequence length="586" mass="63337">MASAPTSEPAAPQAPSSTPLRDHGGPLMPQMAVHLQSRYPQGGAPRASPPAVSSGAVSGSAQPPLVGSAAAPPAEAPVPPPDGQAGVLASSAASQRRPQVFPEDAVPFVRGKAEAVYLQVERQPHRSCTALDRTDSRPPGEFIRRHGFSRPLQAYQVASWAVFGLDILAFYLVVVPAVSVALKAVFGVLFGVSALALFCLAYFCTRADPIDPLAFMSGPWVPHVEGETPEERQIRVETEPAAATRTCNICGGVQERSKHCRSCNKCIDVFDHHCIWINNCVGKANYRAFVAMLVAAAVMVTLLMALCLYQIICQAVSGSSAPHWTDAYGGYNAILFYVLSAIPIALNFPILGLVLQLLLLHLYLLYHNMTTFDYITMRVEEEVEEKSPRFRYRACTEWIVIDKKYACTLATSRIAFTPASLCTLDTIRIDVFSLGPLVSPCLPAALPLSEAFSHFLASSISALQFTSCGFVACLEYQLWHPLPVPSYAFRSLPMFARLRRARRKASAAAAEDLRDVSNCAPVVDPIPSGALDACASLGKEVSEREKAALRGARTPISSTPARDARKPQEPQLQQLVGEQEAQTVHV</sequence>
<dbReference type="InParanoid" id="A0A1D3D7N0"/>
<proteinExistence type="inferred from homology"/>
<dbReference type="PROSITE" id="PS50216">
    <property type="entry name" value="DHHC"/>
    <property type="match status" value="1"/>
</dbReference>
<keyword evidence="6 7" id="KW-0012">Acyltransferase</keyword>
<name>A0A1D3D7N0_9EIME</name>
<dbReference type="VEuPathDB" id="ToxoDB:cyc_02925"/>
<dbReference type="GO" id="GO:0006612">
    <property type="term" value="P:protein targeting to membrane"/>
    <property type="evidence" value="ECO:0007669"/>
    <property type="project" value="TreeGrafter"/>
</dbReference>
<dbReference type="PANTHER" id="PTHR22883:SF203">
    <property type="entry name" value="PALMITOYLTRANSFERASE"/>
    <property type="match status" value="1"/>
</dbReference>
<organism evidence="10 11">
    <name type="scientific">Cyclospora cayetanensis</name>
    <dbReference type="NCBI Taxonomy" id="88456"/>
    <lineage>
        <taxon>Eukaryota</taxon>
        <taxon>Sar</taxon>
        <taxon>Alveolata</taxon>
        <taxon>Apicomplexa</taxon>
        <taxon>Conoidasida</taxon>
        <taxon>Coccidia</taxon>
        <taxon>Eucoccidiorida</taxon>
        <taxon>Eimeriorina</taxon>
        <taxon>Eimeriidae</taxon>
        <taxon>Cyclospora</taxon>
    </lineage>
</organism>
<evidence type="ECO:0000256" key="2">
    <source>
        <dbReference type="ARBA" id="ARBA00022679"/>
    </source>
</evidence>
<gene>
    <name evidence="10" type="ORF">cyc_02925</name>
</gene>
<feature type="region of interest" description="Disordered" evidence="8">
    <location>
        <begin position="1"/>
        <end position="98"/>
    </location>
</feature>
<keyword evidence="11" id="KW-1185">Reference proteome</keyword>
<evidence type="ECO:0000313" key="11">
    <source>
        <dbReference type="Proteomes" id="UP000095192"/>
    </source>
</evidence>
<feature type="transmembrane region" description="Helical" evidence="7">
    <location>
        <begin position="180"/>
        <end position="203"/>
    </location>
</feature>
<accession>A0A1D3D7N0</accession>
<feature type="transmembrane region" description="Helical" evidence="7">
    <location>
        <begin position="334"/>
        <end position="360"/>
    </location>
</feature>